<reference evidence="2 3" key="2">
    <citation type="submission" date="2020-02" db="EMBL/GenBank/DDBJ databases">
        <title>Candidatus Galacturonibacter soehngenii shows hetero-acetogenic catabolism of galacturonic acid but lacks a canonical carbon monoxide dehydrogenase/acetyl-CoA synthase complex.</title>
        <authorList>
            <person name="Diender M."/>
            <person name="Stouten G.R."/>
            <person name="Petersen J.F."/>
            <person name="Nielsen P.H."/>
            <person name="Dueholm M.S."/>
            <person name="Pronk J.T."/>
            <person name="Van Loosdrecht M.C.M."/>
        </authorList>
    </citation>
    <scope>NUCLEOTIDE SEQUENCE [LARGE SCALE GENOMIC DNA]</scope>
    <source>
        <strain evidence="2">GalUA</strain>
    </source>
</reference>
<proteinExistence type="predicted"/>
<evidence type="ECO:0000313" key="3">
    <source>
        <dbReference type="Proteomes" id="UP000461768"/>
    </source>
</evidence>
<dbReference type="OrthoDB" id="2062347at2"/>
<name>A0A7V7UAL1_9FIRM</name>
<evidence type="ECO:0000259" key="1">
    <source>
        <dbReference type="PROSITE" id="PS50943"/>
    </source>
</evidence>
<organism evidence="2 3">
    <name type="scientific">Candidatus Galacturonatibacter soehngenii</name>
    <dbReference type="NCBI Taxonomy" id="2307010"/>
    <lineage>
        <taxon>Bacteria</taxon>
        <taxon>Bacillati</taxon>
        <taxon>Bacillota</taxon>
        <taxon>Clostridia</taxon>
        <taxon>Lachnospirales</taxon>
        <taxon>Lachnospiraceae</taxon>
        <taxon>Candidatus Galacturonatibacter</taxon>
    </lineage>
</organism>
<comment type="caution">
    <text evidence="2">The sequence shown here is derived from an EMBL/GenBank/DDBJ whole genome shotgun (WGS) entry which is preliminary data.</text>
</comment>
<dbReference type="SUPFAM" id="SSF47413">
    <property type="entry name" value="lambda repressor-like DNA-binding domains"/>
    <property type="match status" value="1"/>
</dbReference>
<dbReference type="AlphaFoldDB" id="A0A7V7UAL1"/>
<dbReference type="GO" id="GO:0003677">
    <property type="term" value="F:DNA binding"/>
    <property type="evidence" value="ECO:0007669"/>
    <property type="project" value="InterPro"/>
</dbReference>
<dbReference type="InterPro" id="IPR010982">
    <property type="entry name" value="Lambda_DNA-bd_dom_sf"/>
</dbReference>
<sequence length="218" mass="25323">MNYYKHMFDVILEPIFPLRRCYIMDIDNIGTILKDRIKEMGMTQEEFALKTGIGLSSLKKYMSGKVFYSIDTLELMAEALDCSYDFLLGKSKTPKPELHEAKEITRLHDNAIAILQRYANQYDTNANSKKYLDTLSTLIEMNFLMERIQNYLFIDSNEKLIYENDEPLPLPGIHIGTSYLSVPDIEDAYLLGIVRALADAKQQIKKREITYFRDYTLS</sequence>
<dbReference type="EMBL" id="WAGX01000008">
    <property type="protein sequence ID" value="KAB1434481.1"/>
    <property type="molecule type" value="Genomic_DNA"/>
</dbReference>
<feature type="domain" description="HTH cro/C1-type" evidence="1">
    <location>
        <begin position="33"/>
        <end position="87"/>
    </location>
</feature>
<dbReference type="InterPro" id="IPR001387">
    <property type="entry name" value="Cro/C1-type_HTH"/>
</dbReference>
<dbReference type="PROSITE" id="PS50943">
    <property type="entry name" value="HTH_CROC1"/>
    <property type="match status" value="1"/>
</dbReference>
<dbReference type="SMART" id="SM00530">
    <property type="entry name" value="HTH_XRE"/>
    <property type="match status" value="1"/>
</dbReference>
<protein>
    <submittedName>
        <fullName evidence="2">Helix-turn-helix transcriptional regulator</fullName>
    </submittedName>
</protein>
<accession>A0A7V7UAL1</accession>
<keyword evidence="3" id="KW-1185">Reference proteome</keyword>
<dbReference type="Pfam" id="PF01381">
    <property type="entry name" value="HTH_3"/>
    <property type="match status" value="1"/>
</dbReference>
<gene>
    <name evidence="2" type="ORF">F7O84_18525</name>
</gene>
<evidence type="ECO:0000313" key="2">
    <source>
        <dbReference type="EMBL" id="KAB1434481.1"/>
    </source>
</evidence>
<dbReference type="Gene3D" id="1.10.260.40">
    <property type="entry name" value="lambda repressor-like DNA-binding domains"/>
    <property type="match status" value="1"/>
</dbReference>
<dbReference type="Proteomes" id="UP000461768">
    <property type="component" value="Unassembled WGS sequence"/>
</dbReference>
<reference evidence="2 3" key="1">
    <citation type="submission" date="2019-09" db="EMBL/GenBank/DDBJ databases">
        <authorList>
            <person name="Valk L.C."/>
        </authorList>
    </citation>
    <scope>NUCLEOTIDE SEQUENCE [LARGE SCALE GENOMIC DNA]</scope>
    <source>
        <strain evidence="2">GalUA</strain>
    </source>
</reference>
<dbReference type="CDD" id="cd00093">
    <property type="entry name" value="HTH_XRE"/>
    <property type="match status" value="1"/>
</dbReference>